<evidence type="ECO:0000313" key="1">
    <source>
        <dbReference type="EMBL" id="KAF9423826.1"/>
    </source>
</evidence>
<keyword evidence="2" id="KW-1185">Reference proteome</keyword>
<sequence length="211" mass="25152">MYRYPRYFWPSCAITMDMFTTLLNSIPKNRLDYVEDLEIPDFTLTPYVCPDPYDYLPSRSDSILDSVRAFDRRTLSTASSIPLSRAMTDSEIDYGFYKRYRDCHYADTWEHLRRAVDAFPPYYLSSLNSFISLDTDEDLLLNNELAYAAELAEARRLYNEEWRRRMRTQFDDYYPYLPGDPGLFELQEAIRRLDMKVLDLKVCVEFLKSKF</sequence>
<evidence type="ECO:0000313" key="2">
    <source>
        <dbReference type="Proteomes" id="UP000648187"/>
    </source>
</evidence>
<dbReference type="Proteomes" id="UP000648187">
    <property type="component" value="Unassembled WGS sequence"/>
</dbReference>
<proteinExistence type="predicted"/>
<accession>A0A835GQB9</accession>
<gene>
    <name evidence="1" type="ORF">HW555_000884</name>
</gene>
<dbReference type="AlphaFoldDB" id="A0A835GQB9"/>
<protein>
    <submittedName>
        <fullName evidence="1">Uncharacterized protein</fullName>
    </submittedName>
</protein>
<comment type="caution">
    <text evidence="1">The sequence shown here is derived from an EMBL/GenBank/DDBJ whole genome shotgun (WGS) entry which is preliminary data.</text>
</comment>
<reference evidence="1" key="1">
    <citation type="submission" date="2020-08" db="EMBL/GenBank/DDBJ databases">
        <title>Spodoptera exigua strain:BAW_Kor-Di-RS1 Genome sequencing and assembly.</title>
        <authorList>
            <person name="Kim J."/>
            <person name="Nam H.Y."/>
            <person name="Kwon M."/>
            <person name="Choi J.H."/>
            <person name="Cho S.R."/>
            <person name="Kim G.-H."/>
        </authorList>
    </citation>
    <scope>NUCLEOTIDE SEQUENCE</scope>
    <source>
        <strain evidence="1">BAW_Kor-Di-RS1</strain>
        <tissue evidence="1">Whole-body</tissue>
    </source>
</reference>
<dbReference type="EMBL" id="JACKWZ010000006">
    <property type="protein sequence ID" value="KAF9423826.1"/>
    <property type="molecule type" value="Genomic_DNA"/>
</dbReference>
<name>A0A835GQB9_SPOEX</name>
<organism evidence="1 2">
    <name type="scientific">Spodoptera exigua</name>
    <name type="common">Beet armyworm</name>
    <name type="synonym">Noctua fulgens</name>
    <dbReference type="NCBI Taxonomy" id="7107"/>
    <lineage>
        <taxon>Eukaryota</taxon>
        <taxon>Metazoa</taxon>
        <taxon>Ecdysozoa</taxon>
        <taxon>Arthropoda</taxon>
        <taxon>Hexapoda</taxon>
        <taxon>Insecta</taxon>
        <taxon>Pterygota</taxon>
        <taxon>Neoptera</taxon>
        <taxon>Endopterygota</taxon>
        <taxon>Lepidoptera</taxon>
        <taxon>Glossata</taxon>
        <taxon>Ditrysia</taxon>
        <taxon>Noctuoidea</taxon>
        <taxon>Noctuidae</taxon>
        <taxon>Amphipyrinae</taxon>
        <taxon>Spodoptera</taxon>
    </lineage>
</organism>